<feature type="compositionally biased region" description="Polar residues" evidence="1">
    <location>
        <begin position="468"/>
        <end position="481"/>
    </location>
</feature>
<feature type="compositionally biased region" description="Basic and acidic residues" evidence="1">
    <location>
        <begin position="599"/>
        <end position="625"/>
    </location>
</feature>
<gene>
    <name evidence="2" type="ORF">CSSPJE1EN2_LOCUS11766</name>
</gene>
<evidence type="ECO:0000256" key="1">
    <source>
        <dbReference type="SAM" id="MobiDB-lite"/>
    </source>
</evidence>
<evidence type="ECO:0000313" key="2">
    <source>
        <dbReference type="EMBL" id="CAK9868825.1"/>
    </source>
</evidence>
<feature type="compositionally biased region" description="Polar residues" evidence="1">
    <location>
        <begin position="197"/>
        <end position="222"/>
    </location>
</feature>
<proteinExistence type="predicted"/>
<dbReference type="Proteomes" id="UP001497522">
    <property type="component" value="Chromosome 18"/>
</dbReference>
<feature type="compositionally biased region" description="Basic and acidic residues" evidence="1">
    <location>
        <begin position="235"/>
        <end position="246"/>
    </location>
</feature>
<feature type="compositionally biased region" description="Basic and acidic residues" evidence="1">
    <location>
        <begin position="732"/>
        <end position="741"/>
    </location>
</feature>
<keyword evidence="3" id="KW-1185">Reference proteome</keyword>
<feature type="region of interest" description="Disordered" evidence="1">
    <location>
        <begin position="186"/>
        <end position="333"/>
    </location>
</feature>
<name>A0ABP1B223_9BRYO</name>
<feature type="region of interest" description="Disordered" evidence="1">
    <location>
        <begin position="433"/>
        <end position="1166"/>
    </location>
</feature>
<feature type="compositionally biased region" description="Polar residues" evidence="1">
    <location>
        <begin position="543"/>
        <end position="559"/>
    </location>
</feature>
<feature type="compositionally biased region" description="Basic and acidic residues" evidence="1">
    <location>
        <begin position="1055"/>
        <end position="1065"/>
    </location>
</feature>
<dbReference type="EMBL" id="OZ023719">
    <property type="protein sequence ID" value="CAK9868825.1"/>
    <property type="molecule type" value="Genomic_DNA"/>
</dbReference>
<feature type="compositionally biased region" description="Polar residues" evidence="1">
    <location>
        <begin position="295"/>
        <end position="308"/>
    </location>
</feature>
<reference evidence="2" key="1">
    <citation type="submission" date="2024-03" db="EMBL/GenBank/DDBJ databases">
        <authorList>
            <consortium name="ELIXIR-Norway"/>
            <consortium name="Elixir Norway"/>
        </authorList>
    </citation>
    <scope>NUCLEOTIDE SEQUENCE</scope>
</reference>
<feature type="compositionally biased region" description="Acidic residues" evidence="1">
    <location>
        <begin position="312"/>
        <end position="326"/>
    </location>
</feature>
<feature type="compositionally biased region" description="Polar residues" evidence="1">
    <location>
        <begin position="1200"/>
        <end position="1235"/>
    </location>
</feature>
<feature type="compositionally biased region" description="Low complexity" evidence="1">
    <location>
        <begin position="1024"/>
        <end position="1034"/>
    </location>
</feature>
<feature type="compositionally biased region" description="Basic residues" evidence="1">
    <location>
        <begin position="803"/>
        <end position="814"/>
    </location>
</feature>
<evidence type="ECO:0008006" key="4">
    <source>
        <dbReference type="Google" id="ProtNLM"/>
    </source>
</evidence>
<feature type="compositionally biased region" description="Low complexity" evidence="1">
    <location>
        <begin position="825"/>
        <end position="834"/>
    </location>
</feature>
<protein>
    <recommendedName>
        <fullName evidence="4">LisH domain-containing protein</fullName>
    </recommendedName>
</protein>
<sequence length="1243" mass="137740">MMIFVGCFCGVASEELVAIAAGEWGVAVEEYLDQLQLQFSVQNPDSSFSFIPVADTITLASLLFPCNPAIYISLCIHLECSFVEEKSQLQHSVTLELEKKQRCGKVAYDILGNLLEHNSKQNDELAHKTRDILRMNAELNELKFTPKTDLNSLRSKPVDQTELQSATSLLPVLPDQDTARRLQPFITKPPQQQQQQILSSGKTTGSLHEAENNQSVQQSNDTAGRKTFQKTVRHGPGDTDCRRNEAENNAATSSGRKFARLAAEVMVESHSQESEEELSSSVPERQVPYGPGAIETTTATVFTRNSSKIGPDDDDDDDDDEHNDELDLIRTAPATSGWRRNSRIKAYDELQSETPEIQATRLLRQNLKTEADDSDFATAEVLQTTAWLRRNSKNGFDEGETQSAELKKKKKSSYTRDPEACHLDTPVIHEVPENQVPGSRRNLKNGSEELENQASALRSSYAGGVVDGSTSSNTRLVTRQLETPGILVTGSRRNSRNEFDDETQTSAGGGSRKTSLHARRINEESSRSRSPEMIQPMMPAGSMRSQRNSKIGSNESETQGAASGGGSRGSSNARFDETSNRPDSSPTEMRVTGSRRNSKIHESINDTETRALPQTRKDSYVRIDESSWSDIIPEAQVTTGAAAGSRRNSRNEFDDELETTQAPGGGSRRSSSSARPQHESTTSWPADDSHEMIRISRRNSTRNELDDDDADELDEALASGSRKNFYASPEAASRRRDSKIEVDDEMDMQISRLKRNSHATTPVFDNSRNNSSSRPQSPEIIQASSGRRDSRNRFKLDNETEKRRRSSSTTRRRSSSNDARFVDESSSAPAAATSEKQQISASRRRNSRNEEGDSDEAEDYEEEEAQGSSGFVSRRSSPYVGLRDASDEMPQIIPEKQVQQAARRNSRNNGFDDEIPETRTKSRSRTNSRSRNSASSHVRLLDDDDESSRQRRWTENSPDLQFRRKNSRTTSEESFGEDHETQGSRNSPYVRRVDQQSSRQESPEEMQGPRRNSRNGFDEPETHASAAARRSSFARLDESNSSMNPDESPKVQAASRRETFSRNEFDEMQGVSGLKRSSHVNDLRSSETPEISRAISSGGSRRESTKNNTGFAVGGVDHLRSSAALSEAQGTTTSSRGSRRNSKIVFNEPERNLYTGGGGGVAADDESGMLDTHEQIHQVVVAAAAASRRNSQNAFDELETPQQSSAAGFRRNSSSSAIQPDGESPTTTAEIQPSGSRRHSHWI</sequence>
<feature type="compositionally biased region" description="Basic and acidic residues" evidence="1">
    <location>
        <begin position="520"/>
        <end position="530"/>
    </location>
</feature>
<organism evidence="2 3">
    <name type="scientific">Sphagnum jensenii</name>
    <dbReference type="NCBI Taxonomy" id="128206"/>
    <lineage>
        <taxon>Eukaryota</taxon>
        <taxon>Viridiplantae</taxon>
        <taxon>Streptophyta</taxon>
        <taxon>Embryophyta</taxon>
        <taxon>Bryophyta</taxon>
        <taxon>Sphagnophytina</taxon>
        <taxon>Sphagnopsida</taxon>
        <taxon>Sphagnales</taxon>
        <taxon>Sphagnaceae</taxon>
        <taxon>Sphagnum</taxon>
    </lineage>
</organism>
<feature type="compositionally biased region" description="Low complexity" evidence="1">
    <location>
        <begin position="1184"/>
        <end position="1194"/>
    </location>
</feature>
<feature type="compositionally biased region" description="Basic and acidic residues" evidence="1">
    <location>
        <begin position="786"/>
        <end position="802"/>
    </location>
</feature>
<accession>A0ABP1B223</accession>
<feature type="compositionally biased region" description="Polar residues" evidence="1">
    <location>
        <begin position="897"/>
        <end position="909"/>
    </location>
</feature>
<feature type="compositionally biased region" description="Acidic residues" evidence="1">
    <location>
        <begin position="852"/>
        <end position="865"/>
    </location>
</feature>
<feature type="compositionally biased region" description="Polar residues" evidence="1">
    <location>
        <begin position="866"/>
        <end position="876"/>
    </location>
</feature>
<feature type="region of interest" description="Disordered" evidence="1">
    <location>
        <begin position="1184"/>
        <end position="1243"/>
    </location>
</feature>
<feature type="compositionally biased region" description="Acidic residues" evidence="1">
    <location>
        <begin position="705"/>
        <end position="715"/>
    </location>
</feature>
<feature type="region of interest" description="Disordered" evidence="1">
    <location>
        <begin position="393"/>
        <end position="418"/>
    </location>
</feature>
<evidence type="ECO:0000313" key="3">
    <source>
        <dbReference type="Proteomes" id="UP001497522"/>
    </source>
</evidence>